<evidence type="ECO:0000313" key="13">
    <source>
        <dbReference type="EMBL" id="OGL53369.1"/>
    </source>
</evidence>
<keyword evidence="6 10" id="KW-0460">Magnesium</keyword>
<dbReference type="GO" id="GO:0008964">
    <property type="term" value="F:phosphoenolpyruvate carboxylase activity"/>
    <property type="evidence" value="ECO:0007669"/>
    <property type="project" value="UniProtKB-UniRule"/>
</dbReference>
<dbReference type="GO" id="GO:0006107">
    <property type="term" value="P:oxaloacetate metabolic process"/>
    <property type="evidence" value="ECO:0007669"/>
    <property type="project" value="UniProtKB-UniRule"/>
</dbReference>
<dbReference type="InterPro" id="IPR022805">
    <property type="entry name" value="PEP_COase_bac/pln-type"/>
</dbReference>
<dbReference type="SUPFAM" id="SSF51621">
    <property type="entry name" value="Phosphoenolpyruvate/pyruvate domain"/>
    <property type="match status" value="1"/>
</dbReference>
<dbReference type="GO" id="GO:0015977">
    <property type="term" value="P:carbon fixation"/>
    <property type="evidence" value="ECO:0007669"/>
    <property type="project" value="UniProtKB-UniRule"/>
</dbReference>
<evidence type="ECO:0000256" key="3">
    <source>
        <dbReference type="ARBA" id="ARBA00008346"/>
    </source>
</evidence>
<name>A0A1F7SHY6_9BACT</name>
<dbReference type="PRINTS" id="PR00150">
    <property type="entry name" value="PEPCARBXLASE"/>
</dbReference>
<feature type="active site" evidence="10 12">
    <location>
        <position position="595"/>
    </location>
</feature>
<dbReference type="PROSITE" id="PS00781">
    <property type="entry name" value="PEPCASE_1"/>
    <property type="match status" value="1"/>
</dbReference>
<keyword evidence="13" id="KW-0670">Pyruvate</keyword>
<evidence type="ECO:0000256" key="12">
    <source>
        <dbReference type="PROSITE-ProRule" id="PRU10112"/>
    </source>
</evidence>
<dbReference type="STRING" id="1817883.A3G31_07650"/>
<evidence type="ECO:0000256" key="1">
    <source>
        <dbReference type="ARBA" id="ARBA00001946"/>
    </source>
</evidence>
<dbReference type="GO" id="GO:0000287">
    <property type="term" value="F:magnesium ion binding"/>
    <property type="evidence" value="ECO:0007669"/>
    <property type="project" value="UniProtKB-UniRule"/>
</dbReference>
<accession>A0A1F7SHY6</accession>
<comment type="caution">
    <text evidence="13">The sequence shown here is derived from an EMBL/GenBank/DDBJ whole genome shotgun (WGS) entry which is preliminary data.</text>
</comment>
<comment type="function">
    <text evidence="2 10">Forms oxaloacetate, a four-carbon dicarboxylic acid source for the tricarboxylic acid cycle.</text>
</comment>
<dbReference type="HAMAP" id="MF_00595">
    <property type="entry name" value="PEPcase_type1"/>
    <property type="match status" value="1"/>
</dbReference>
<organism evidence="13 14">
    <name type="scientific">Candidatus Schekmanbacteria bacterium RIFCSPLOWO2_12_FULL_38_15</name>
    <dbReference type="NCBI Taxonomy" id="1817883"/>
    <lineage>
        <taxon>Bacteria</taxon>
        <taxon>Candidatus Schekmaniibacteriota</taxon>
    </lineage>
</organism>
<comment type="similarity">
    <text evidence="3 10">Belongs to the PEPCase type 1 family.</text>
</comment>
<dbReference type="Gene3D" id="1.20.1440.90">
    <property type="entry name" value="Phosphoenolpyruvate/pyruvate domain"/>
    <property type="match status" value="1"/>
</dbReference>
<protein>
    <recommendedName>
        <fullName evidence="5 10">Phosphoenolpyruvate carboxylase</fullName>
        <shortName evidence="10">PEPC</shortName>
        <shortName evidence="10">PEPCase</shortName>
        <ecNumber evidence="4 10">4.1.1.31</ecNumber>
    </recommendedName>
</protein>
<gene>
    <name evidence="10" type="primary">ppc</name>
    <name evidence="13" type="ORF">A3G31_07650</name>
</gene>
<dbReference type="PROSITE" id="PS00393">
    <property type="entry name" value="PEPCASE_2"/>
    <property type="match status" value="1"/>
</dbReference>
<evidence type="ECO:0000256" key="6">
    <source>
        <dbReference type="ARBA" id="ARBA00022842"/>
    </source>
</evidence>
<dbReference type="PANTHER" id="PTHR30523">
    <property type="entry name" value="PHOSPHOENOLPYRUVATE CARBOXYLASE"/>
    <property type="match status" value="1"/>
</dbReference>
<comment type="cofactor">
    <cofactor evidence="1 10">
        <name>Mg(2+)</name>
        <dbReference type="ChEBI" id="CHEBI:18420"/>
    </cofactor>
</comment>
<dbReference type="GO" id="GO:0005829">
    <property type="term" value="C:cytosol"/>
    <property type="evidence" value="ECO:0007669"/>
    <property type="project" value="TreeGrafter"/>
</dbReference>
<dbReference type="InterPro" id="IPR015813">
    <property type="entry name" value="Pyrv/PenolPyrv_kinase-like_dom"/>
</dbReference>
<dbReference type="Pfam" id="PF00311">
    <property type="entry name" value="PEPcase"/>
    <property type="match status" value="1"/>
</dbReference>
<evidence type="ECO:0000256" key="8">
    <source>
        <dbReference type="ARBA" id="ARBA00023300"/>
    </source>
</evidence>
<evidence type="ECO:0000256" key="11">
    <source>
        <dbReference type="PROSITE-ProRule" id="PRU10111"/>
    </source>
</evidence>
<dbReference type="GO" id="GO:0006099">
    <property type="term" value="P:tricarboxylic acid cycle"/>
    <property type="evidence" value="ECO:0007669"/>
    <property type="project" value="InterPro"/>
</dbReference>
<evidence type="ECO:0000256" key="4">
    <source>
        <dbReference type="ARBA" id="ARBA00012305"/>
    </source>
</evidence>
<evidence type="ECO:0000256" key="2">
    <source>
        <dbReference type="ARBA" id="ARBA00003670"/>
    </source>
</evidence>
<dbReference type="InterPro" id="IPR018129">
    <property type="entry name" value="PEP_COase_Lys_AS"/>
</dbReference>
<dbReference type="PANTHER" id="PTHR30523:SF6">
    <property type="entry name" value="PHOSPHOENOLPYRUVATE CARBOXYLASE"/>
    <property type="match status" value="1"/>
</dbReference>
<evidence type="ECO:0000256" key="9">
    <source>
        <dbReference type="ARBA" id="ARBA00048995"/>
    </source>
</evidence>
<reference evidence="13 14" key="1">
    <citation type="journal article" date="2016" name="Nat. Commun.">
        <title>Thousands of microbial genomes shed light on interconnected biogeochemical processes in an aquifer system.</title>
        <authorList>
            <person name="Anantharaman K."/>
            <person name="Brown C.T."/>
            <person name="Hug L.A."/>
            <person name="Sharon I."/>
            <person name="Castelle C.J."/>
            <person name="Probst A.J."/>
            <person name="Thomas B.C."/>
            <person name="Singh A."/>
            <person name="Wilkins M.J."/>
            <person name="Karaoz U."/>
            <person name="Brodie E.L."/>
            <person name="Williams K.H."/>
            <person name="Hubbard S.S."/>
            <person name="Banfield J.F."/>
        </authorList>
    </citation>
    <scope>NUCLEOTIDE SEQUENCE [LARGE SCALE GENOMIC DNA]</scope>
</reference>
<evidence type="ECO:0000256" key="5">
    <source>
        <dbReference type="ARBA" id="ARBA00022419"/>
    </source>
</evidence>
<dbReference type="NCBIfam" id="NF000584">
    <property type="entry name" value="PRK00009.1"/>
    <property type="match status" value="1"/>
</dbReference>
<evidence type="ECO:0000256" key="10">
    <source>
        <dbReference type="HAMAP-Rule" id="MF_00595"/>
    </source>
</evidence>
<comment type="catalytic activity">
    <reaction evidence="9 10">
        <text>oxaloacetate + phosphate = phosphoenolpyruvate + hydrogencarbonate</text>
        <dbReference type="Rhea" id="RHEA:28370"/>
        <dbReference type="ChEBI" id="CHEBI:16452"/>
        <dbReference type="ChEBI" id="CHEBI:17544"/>
        <dbReference type="ChEBI" id="CHEBI:43474"/>
        <dbReference type="ChEBI" id="CHEBI:58702"/>
        <dbReference type="EC" id="4.1.1.31"/>
    </reaction>
</comment>
<evidence type="ECO:0000256" key="7">
    <source>
        <dbReference type="ARBA" id="ARBA00023239"/>
    </source>
</evidence>
<feature type="active site" evidence="10 11">
    <location>
        <position position="149"/>
    </location>
</feature>
<dbReference type="EMBL" id="MGDI01000025">
    <property type="protein sequence ID" value="OGL53369.1"/>
    <property type="molecule type" value="Genomic_DNA"/>
</dbReference>
<keyword evidence="7 10" id="KW-0456">Lyase</keyword>
<dbReference type="AlphaFoldDB" id="A0A1F7SHY6"/>
<dbReference type="EC" id="4.1.1.31" evidence="4 10"/>
<dbReference type="InterPro" id="IPR033129">
    <property type="entry name" value="PEPCASE_His_AS"/>
</dbReference>
<dbReference type="InterPro" id="IPR021135">
    <property type="entry name" value="PEP_COase"/>
</dbReference>
<comment type="subunit">
    <text evidence="10">Homotetramer.</text>
</comment>
<sequence>MKKNSRFQKDEPLRKDVYFLGNALGNILKEQEGIEVFNSVESVRILCKELRSEFSANLEKALIKKIEKMDNETSNKIIKAFSIYFQLVNIAEQNHRIRRRRAYLVMDEPKPQPGSVAEVAAILRREGLTLKKIESLFKKLATELIITAHPTEAMRRTILNKHKRMSILLCSLEKEYLPQIEKDRIIDDIYGEITALWQTDEIRHEKPTVFDEIRNGLFYFDDIFFDTLPRLYDEINYEFKNNFGGHDFKIPTFLRFGSWIGGDRDGNPLVDDNVMESALRMQKEMILEKYRVSVELLIKSLGISTRITGVSRKLLKSLKADEKEMPDFVKMVIRRNRGELYRRKLAFILQKIRNTIEYNRNRTPDKNRKRIECYYRDENELLNDLNLIKESIISHCGERIAFGELTKLIRQVELFGIHLAKLDIREHSKQHTLAIAEIGKNLNWFESDYITVDEDEKISVLTDKIKRLSFDNSPFNSISLSHQTRKIINTFKNIKRMLDEISSKAIDTYIISNTCSASNVLEVLYLTKASGLYTRNGNGKVISKLNIVPLFESIRDLKKSPEIMSVLFENQCYRKHLKARGMIQEIMLGYSDSNKDGGYLASNWELYKAQIELSRIARKNGISLKLFHGRGGTVGRGGGPTNQAILAQPKGTVNGKIKITEQGEVVSSKYSLPEIAMRNLEAVTSAVILSTVGREESEEILKRQKEWAEIMEELSETSYKIYREFINKKDFIEYFYTATPIKEIGELNIGSRPAKRKPGKRIGDLRAIPWVFAWMQNRHVLPGWFGVGTAFYRYYIKNQRENIKTLKEMYSRWQFFKAIIDNIEMTLGKADMRIAIRYAGLLKDKKMREPIFHIIENEYELTKEMVLKITGQKNFLDKSLLLQRSIKLRNPYVDPLSYIQVNLLTKLRKENISVKDKREITAMILLTINGIAAGMRNTG</sequence>
<proteinExistence type="inferred from homology"/>
<keyword evidence="8 10" id="KW-0120">Carbon dioxide fixation</keyword>
<dbReference type="Proteomes" id="UP000178082">
    <property type="component" value="Unassembled WGS sequence"/>
</dbReference>
<evidence type="ECO:0000313" key="14">
    <source>
        <dbReference type="Proteomes" id="UP000178082"/>
    </source>
</evidence>